<gene>
    <name evidence="1" type="ORF">AVEN_55827_1</name>
</gene>
<dbReference type="AlphaFoldDB" id="A0A4Y2CMT8"/>
<proteinExistence type="predicted"/>
<protein>
    <submittedName>
        <fullName evidence="1">Uncharacterized protein</fullName>
    </submittedName>
</protein>
<reference evidence="1 2" key="1">
    <citation type="journal article" date="2019" name="Sci. Rep.">
        <title>Orb-weaving spider Araneus ventricosus genome elucidates the spidroin gene catalogue.</title>
        <authorList>
            <person name="Kono N."/>
            <person name="Nakamura H."/>
            <person name="Ohtoshi R."/>
            <person name="Moran D.A.P."/>
            <person name="Shinohara A."/>
            <person name="Yoshida Y."/>
            <person name="Fujiwara M."/>
            <person name="Mori M."/>
            <person name="Tomita M."/>
            <person name="Arakawa K."/>
        </authorList>
    </citation>
    <scope>NUCLEOTIDE SEQUENCE [LARGE SCALE GENOMIC DNA]</scope>
</reference>
<dbReference type="OrthoDB" id="10693927at2759"/>
<dbReference type="Proteomes" id="UP000499080">
    <property type="component" value="Unassembled WGS sequence"/>
</dbReference>
<accession>A0A4Y2CMT8</accession>
<sequence>MWPKKSRVARTVLATGIKQEIIAKGESGPFATPDIRRYLMLLSCMAWNRFTVGTVLAKKGLIKKVQAAKGVTKISFEKPWCFIHEKKEIAFSFMKEI</sequence>
<name>A0A4Y2CMT8_ARAVE</name>
<evidence type="ECO:0000313" key="2">
    <source>
        <dbReference type="Proteomes" id="UP000499080"/>
    </source>
</evidence>
<organism evidence="1 2">
    <name type="scientific">Araneus ventricosus</name>
    <name type="common">Orbweaver spider</name>
    <name type="synonym">Epeira ventricosa</name>
    <dbReference type="NCBI Taxonomy" id="182803"/>
    <lineage>
        <taxon>Eukaryota</taxon>
        <taxon>Metazoa</taxon>
        <taxon>Ecdysozoa</taxon>
        <taxon>Arthropoda</taxon>
        <taxon>Chelicerata</taxon>
        <taxon>Arachnida</taxon>
        <taxon>Araneae</taxon>
        <taxon>Araneomorphae</taxon>
        <taxon>Entelegynae</taxon>
        <taxon>Araneoidea</taxon>
        <taxon>Araneidae</taxon>
        <taxon>Araneus</taxon>
    </lineage>
</organism>
<evidence type="ECO:0000313" key="1">
    <source>
        <dbReference type="EMBL" id="GBM05732.1"/>
    </source>
</evidence>
<dbReference type="EMBL" id="BGPR01000218">
    <property type="protein sequence ID" value="GBM05732.1"/>
    <property type="molecule type" value="Genomic_DNA"/>
</dbReference>
<keyword evidence="2" id="KW-1185">Reference proteome</keyword>
<comment type="caution">
    <text evidence="1">The sequence shown here is derived from an EMBL/GenBank/DDBJ whole genome shotgun (WGS) entry which is preliminary data.</text>
</comment>